<name>A0A840ILF9_9ACTN</name>
<keyword evidence="3 6" id="KW-0694">RNA-binding</keyword>
<evidence type="ECO:0000313" key="10">
    <source>
        <dbReference type="Proteomes" id="UP000585272"/>
    </source>
</evidence>
<sequence length="152" mass="16527">MARRSDQRREAVFALYQHDLTGRPLDETLSREAAPFTRALAEAALARQAEFDGLISRHAEGWTLQRIAPLERSIMRVGLLEMLHPSDVPAERPIPPEGAIDEAVETAKAYCGAEAPRFVNGVLAAILREQRPAPAGGNGNGADRRPKGGVPR</sequence>
<feature type="region of interest" description="Disordered" evidence="7">
    <location>
        <begin position="130"/>
        <end position="152"/>
    </location>
</feature>
<feature type="domain" description="NusB/RsmB/TIM44" evidence="8">
    <location>
        <begin position="7"/>
        <end position="128"/>
    </location>
</feature>
<evidence type="ECO:0000256" key="3">
    <source>
        <dbReference type="ARBA" id="ARBA00022884"/>
    </source>
</evidence>
<keyword evidence="2 6" id="KW-0889">Transcription antitermination</keyword>
<dbReference type="GO" id="GO:0003723">
    <property type="term" value="F:RNA binding"/>
    <property type="evidence" value="ECO:0007669"/>
    <property type="project" value="UniProtKB-UniRule"/>
</dbReference>
<dbReference type="Pfam" id="PF01029">
    <property type="entry name" value="NusB"/>
    <property type="match status" value="1"/>
</dbReference>
<comment type="caution">
    <text evidence="9">The sequence shown here is derived from an EMBL/GenBank/DDBJ whole genome shotgun (WGS) entry which is preliminary data.</text>
</comment>
<dbReference type="HAMAP" id="MF_00073">
    <property type="entry name" value="NusB"/>
    <property type="match status" value="1"/>
</dbReference>
<evidence type="ECO:0000256" key="4">
    <source>
        <dbReference type="ARBA" id="ARBA00023015"/>
    </source>
</evidence>
<dbReference type="PANTHER" id="PTHR11078">
    <property type="entry name" value="N UTILIZATION SUBSTANCE PROTEIN B-RELATED"/>
    <property type="match status" value="1"/>
</dbReference>
<evidence type="ECO:0000256" key="2">
    <source>
        <dbReference type="ARBA" id="ARBA00022814"/>
    </source>
</evidence>
<evidence type="ECO:0000256" key="5">
    <source>
        <dbReference type="ARBA" id="ARBA00023163"/>
    </source>
</evidence>
<dbReference type="Proteomes" id="UP000585272">
    <property type="component" value="Unassembled WGS sequence"/>
</dbReference>
<keyword evidence="10" id="KW-1185">Reference proteome</keyword>
<dbReference type="PANTHER" id="PTHR11078:SF3">
    <property type="entry name" value="ANTITERMINATION NUSB DOMAIN-CONTAINING PROTEIN"/>
    <property type="match status" value="1"/>
</dbReference>
<gene>
    <name evidence="6" type="primary">nusB</name>
    <name evidence="9" type="ORF">BDZ31_004452</name>
</gene>
<evidence type="ECO:0000259" key="8">
    <source>
        <dbReference type="Pfam" id="PF01029"/>
    </source>
</evidence>
<dbReference type="InterPro" id="IPR035926">
    <property type="entry name" value="NusB-like_sf"/>
</dbReference>
<comment type="similarity">
    <text evidence="1 6">Belongs to the NusB family.</text>
</comment>
<dbReference type="SUPFAM" id="SSF48013">
    <property type="entry name" value="NusB-like"/>
    <property type="match status" value="1"/>
</dbReference>
<evidence type="ECO:0000256" key="7">
    <source>
        <dbReference type="SAM" id="MobiDB-lite"/>
    </source>
</evidence>
<accession>A0A840ILF9</accession>
<evidence type="ECO:0000256" key="1">
    <source>
        <dbReference type="ARBA" id="ARBA00005952"/>
    </source>
</evidence>
<proteinExistence type="inferred from homology"/>
<dbReference type="GO" id="GO:0005829">
    <property type="term" value="C:cytosol"/>
    <property type="evidence" value="ECO:0007669"/>
    <property type="project" value="TreeGrafter"/>
</dbReference>
<dbReference type="NCBIfam" id="TIGR01951">
    <property type="entry name" value="nusB"/>
    <property type="match status" value="1"/>
</dbReference>
<dbReference type="Gene3D" id="1.10.940.10">
    <property type="entry name" value="NusB-like"/>
    <property type="match status" value="1"/>
</dbReference>
<protein>
    <recommendedName>
        <fullName evidence="6">Transcription antitermination protein NusB</fullName>
    </recommendedName>
    <alternativeName>
        <fullName evidence="6">Antitermination factor NusB</fullName>
    </alternativeName>
</protein>
<dbReference type="RefSeq" id="WP_183345234.1">
    <property type="nucleotide sequence ID" value="NZ_JACHNU010000009.1"/>
</dbReference>
<dbReference type="GO" id="GO:0031564">
    <property type="term" value="P:transcription antitermination"/>
    <property type="evidence" value="ECO:0007669"/>
    <property type="project" value="UniProtKB-KW"/>
</dbReference>
<keyword evidence="5 6" id="KW-0804">Transcription</keyword>
<dbReference type="InterPro" id="IPR006027">
    <property type="entry name" value="NusB_RsmB_TIM44"/>
</dbReference>
<dbReference type="EMBL" id="JACHNU010000009">
    <property type="protein sequence ID" value="MBB4664834.1"/>
    <property type="molecule type" value="Genomic_DNA"/>
</dbReference>
<reference evidence="9 10" key="1">
    <citation type="submission" date="2020-08" db="EMBL/GenBank/DDBJ databases">
        <title>Genomic Encyclopedia of Archaeal and Bacterial Type Strains, Phase II (KMG-II): from individual species to whole genera.</title>
        <authorList>
            <person name="Goeker M."/>
        </authorList>
    </citation>
    <scope>NUCLEOTIDE SEQUENCE [LARGE SCALE GENOMIC DNA]</scope>
    <source>
        <strain evidence="9 10">DSM 23288</strain>
    </source>
</reference>
<keyword evidence="4 6" id="KW-0805">Transcription regulation</keyword>
<comment type="function">
    <text evidence="6">Involved in transcription antitermination. Required for transcription of ribosomal RNA (rRNA) genes. Binds specifically to the boxA antiterminator sequence of the ribosomal RNA (rrn) operons.</text>
</comment>
<organism evidence="9 10">
    <name type="scientific">Conexibacter arvalis</name>
    <dbReference type="NCBI Taxonomy" id="912552"/>
    <lineage>
        <taxon>Bacteria</taxon>
        <taxon>Bacillati</taxon>
        <taxon>Actinomycetota</taxon>
        <taxon>Thermoleophilia</taxon>
        <taxon>Solirubrobacterales</taxon>
        <taxon>Conexibacteraceae</taxon>
        <taxon>Conexibacter</taxon>
    </lineage>
</organism>
<dbReference type="AlphaFoldDB" id="A0A840ILF9"/>
<evidence type="ECO:0000313" key="9">
    <source>
        <dbReference type="EMBL" id="MBB4664834.1"/>
    </source>
</evidence>
<dbReference type="InterPro" id="IPR011605">
    <property type="entry name" value="NusB_fam"/>
</dbReference>
<evidence type="ECO:0000256" key="6">
    <source>
        <dbReference type="HAMAP-Rule" id="MF_00073"/>
    </source>
</evidence>
<dbReference type="GO" id="GO:0006353">
    <property type="term" value="P:DNA-templated transcription termination"/>
    <property type="evidence" value="ECO:0007669"/>
    <property type="project" value="UniProtKB-UniRule"/>
</dbReference>